<dbReference type="Proteomes" id="UP001085076">
    <property type="component" value="Miscellaneous, Linkage group lg05"/>
</dbReference>
<dbReference type="SUPFAM" id="SSF56219">
    <property type="entry name" value="DNase I-like"/>
    <property type="match status" value="1"/>
</dbReference>
<dbReference type="EMBL" id="JAGGNH010000005">
    <property type="protein sequence ID" value="KAJ0972477.1"/>
    <property type="molecule type" value="Genomic_DNA"/>
</dbReference>
<dbReference type="AlphaFoldDB" id="A0A9D5CH13"/>
<evidence type="ECO:0000313" key="3">
    <source>
        <dbReference type="Proteomes" id="UP001085076"/>
    </source>
</evidence>
<dbReference type="GO" id="GO:0003824">
    <property type="term" value="F:catalytic activity"/>
    <property type="evidence" value="ECO:0007669"/>
    <property type="project" value="InterPro"/>
</dbReference>
<dbReference type="Gene3D" id="3.60.10.10">
    <property type="entry name" value="Endonuclease/exonuclease/phosphatase"/>
    <property type="match status" value="1"/>
</dbReference>
<name>A0A9D5CH13_9LILI</name>
<accession>A0A9D5CH13</accession>
<evidence type="ECO:0000259" key="1">
    <source>
        <dbReference type="Pfam" id="PF03372"/>
    </source>
</evidence>
<feature type="domain" description="Endonuclease/exonuclease/phosphatase" evidence="1">
    <location>
        <begin position="9"/>
        <end position="106"/>
    </location>
</feature>
<dbReference type="OrthoDB" id="682716at2759"/>
<protein>
    <recommendedName>
        <fullName evidence="1">Endonuclease/exonuclease/phosphatase domain-containing protein</fullName>
    </recommendedName>
</protein>
<proteinExistence type="predicted"/>
<reference evidence="2" key="1">
    <citation type="submission" date="2021-03" db="EMBL/GenBank/DDBJ databases">
        <authorList>
            <person name="Li Z."/>
            <person name="Yang C."/>
        </authorList>
    </citation>
    <scope>NUCLEOTIDE SEQUENCE</scope>
    <source>
        <strain evidence="2">Dzin_1.0</strain>
        <tissue evidence="2">Leaf</tissue>
    </source>
</reference>
<dbReference type="PANTHER" id="PTHR33710:SF79">
    <property type="entry name" value="OS06G0205337 PROTEIN"/>
    <property type="match status" value="1"/>
</dbReference>
<keyword evidence="3" id="KW-1185">Reference proteome</keyword>
<organism evidence="2 3">
    <name type="scientific">Dioscorea zingiberensis</name>
    <dbReference type="NCBI Taxonomy" id="325984"/>
    <lineage>
        <taxon>Eukaryota</taxon>
        <taxon>Viridiplantae</taxon>
        <taxon>Streptophyta</taxon>
        <taxon>Embryophyta</taxon>
        <taxon>Tracheophyta</taxon>
        <taxon>Spermatophyta</taxon>
        <taxon>Magnoliopsida</taxon>
        <taxon>Liliopsida</taxon>
        <taxon>Dioscoreales</taxon>
        <taxon>Dioscoreaceae</taxon>
        <taxon>Dioscorea</taxon>
    </lineage>
</organism>
<comment type="caution">
    <text evidence="2">The sequence shown here is derived from an EMBL/GenBank/DDBJ whole genome shotgun (WGS) entry which is preliminary data.</text>
</comment>
<sequence>MELSIFSSFQLPWILAGDFNAILNTDEHRGGCFDHYSLKSKFFNQFISDNHLFDLGFIGSPYTWCNNQLGLARRWARLDRILANNDWLTKFDSYFVKHLPRTASDHSPLLLTAKFYSHQRQRVFRFDNYWLEYDACHSYVSKAWNCQTRASPMHAFNHLVTRTRSFLCKWKSKKLTPLEESIAQVEDEILHLESLEANLSYSDLMSVALRGLYNKHTALLRQNSLRWAQRAKMMWIKHGDYNSNFFHNHAKVRGIKIKSQH</sequence>
<dbReference type="PANTHER" id="PTHR33710">
    <property type="entry name" value="BNAC02G09200D PROTEIN"/>
    <property type="match status" value="1"/>
</dbReference>
<reference evidence="2" key="2">
    <citation type="journal article" date="2022" name="Hortic Res">
        <title>The genome of Dioscorea zingiberensis sheds light on the biosynthesis, origin and evolution of the medicinally important diosgenin saponins.</title>
        <authorList>
            <person name="Li Y."/>
            <person name="Tan C."/>
            <person name="Li Z."/>
            <person name="Guo J."/>
            <person name="Li S."/>
            <person name="Chen X."/>
            <person name="Wang C."/>
            <person name="Dai X."/>
            <person name="Yang H."/>
            <person name="Song W."/>
            <person name="Hou L."/>
            <person name="Xu J."/>
            <person name="Tong Z."/>
            <person name="Xu A."/>
            <person name="Yuan X."/>
            <person name="Wang W."/>
            <person name="Yang Q."/>
            <person name="Chen L."/>
            <person name="Sun Z."/>
            <person name="Wang K."/>
            <person name="Pan B."/>
            <person name="Chen J."/>
            <person name="Bao Y."/>
            <person name="Liu F."/>
            <person name="Qi X."/>
            <person name="Gang D.R."/>
            <person name="Wen J."/>
            <person name="Li J."/>
        </authorList>
    </citation>
    <scope>NUCLEOTIDE SEQUENCE</scope>
    <source>
        <strain evidence="2">Dzin_1.0</strain>
    </source>
</reference>
<evidence type="ECO:0000313" key="2">
    <source>
        <dbReference type="EMBL" id="KAJ0972477.1"/>
    </source>
</evidence>
<dbReference type="InterPro" id="IPR036691">
    <property type="entry name" value="Endo/exonu/phosph_ase_sf"/>
</dbReference>
<dbReference type="Pfam" id="PF03372">
    <property type="entry name" value="Exo_endo_phos"/>
    <property type="match status" value="1"/>
</dbReference>
<gene>
    <name evidence="2" type="ORF">J5N97_020436</name>
</gene>
<dbReference type="InterPro" id="IPR005135">
    <property type="entry name" value="Endo/exonuclease/phosphatase"/>
</dbReference>